<evidence type="ECO:0000256" key="1">
    <source>
        <dbReference type="SAM" id="MobiDB-lite"/>
    </source>
</evidence>
<reference evidence="2" key="1">
    <citation type="submission" date="2021-01" db="EMBL/GenBank/DDBJ databases">
        <authorList>
            <consortium name="Genoscope - CEA"/>
            <person name="William W."/>
        </authorList>
    </citation>
    <scope>NUCLEOTIDE SEQUENCE</scope>
</reference>
<feature type="compositionally biased region" description="Polar residues" evidence="1">
    <location>
        <begin position="529"/>
        <end position="547"/>
    </location>
</feature>
<evidence type="ECO:0000313" key="2">
    <source>
        <dbReference type="EMBL" id="CAD8048274.1"/>
    </source>
</evidence>
<proteinExistence type="predicted"/>
<organism evidence="2 3">
    <name type="scientific">Paramecium primaurelia</name>
    <dbReference type="NCBI Taxonomy" id="5886"/>
    <lineage>
        <taxon>Eukaryota</taxon>
        <taxon>Sar</taxon>
        <taxon>Alveolata</taxon>
        <taxon>Ciliophora</taxon>
        <taxon>Intramacronucleata</taxon>
        <taxon>Oligohymenophorea</taxon>
        <taxon>Peniculida</taxon>
        <taxon>Parameciidae</taxon>
        <taxon>Paramecium</taxon>
    </lineage>
</organism>
<accession>A0A8S1JZU4</accession>
<comment type="caution">
    <text evidence="2">The sequence shown here is derived from an EMBL/GenBank/DDBJ whole genome shotgun (WGS) entry which is preliminary data.</text>
</comment>
<name>A0A8S1JZU4_PARPR</name>
<evidence type="ECO:0000313" key="3">
    <source>
        <dbReference type="Proteomes" id="UP000688137"/>
    </source>
</evidence>
<feature type="region of interest" description="Disordered" evidence="1">
    <location>
        <begin position="617"/>
        <end position="661"/>
    </location>
</feature>
<dbReference type="OMA" id="IFTRNSK"/>
<feature type="compositionally biased region" description="Polar residues" evidence="1">
    <location>
        <begin position="626"/>
        <end position="645"/>
    </location>
</feature>
<dbReference type="EMBL" id="CAJJDM010000009">
    <property type="protein sequence ID" value="CAD8048274.1"/>
    <property type="molecule type" value="Genomic_DNA"/>
</dbReference>
<dbReference type="AlphaFoldDB" id="A0A8S1JZU4"/>
<keyword evidence="3" id="KW-1185">Reference proteome</keyword>
<sequence>MNEKKKSVFFDKRDENYIHLSSPIYFLEMFTKKKLKCDIIIPQTIIFSKGTATLWLFNSKSSPTPLILKKNSNKLNFVEICRVLCRVKQNEEFRIDTLTTLLDIIKTGKNEITAFARISKTKKSISKVDLVKMFLDGNISGLQILQEHLENQSKADELFYVEYRQDVINLPVSYRFFKKSTQKQVIQQQLPKKLSQLHIQQQTQHSDSYDDCNKNDQIEYVDCMFKFFDNQMNQTLSKIVKKLVDFLEKAYKIKVKKLVAKFMQNDQQIIYFLGLKELLVDFNDNAPYEIQNMKNELKDNSSFENFLILIKMFTRLRDKKPMKIPQTIYEDDKEISQKLYKNLIVQKCVGDFCDYIMEEKNRGPLQIRKNIVTDYKKYFGNKKMNEEKFSVTLPHEISFQLILRTRECSQEVIEVLMKNKIFTRNSKHHFQEFDKINTDEEYPFKFNKTEVYNLPNLYKTVKICKNCFVVYSLASKYFDQRLSNDLQQKQWIKRDSSSLAQQQTSLNTTHQQLSQLDRSNLKRNDSRIRQNQNQSLQKIKTQTSQNNAEKEQGENKVRKIQSAKQFRVIQSAHSQAPKTFKLFMPNQQTQLENTKRNCSSSKTNNIDINRLTMGFLNYTKPPKPNKIQSAKMNSGGLQSQRSLMESQHLKRSDSQSDQFQRNRINKSQRQLNSNRQSFFQGKLRIIEVPQTQYSLLDVCQLYDLEYPPESVPDIFLESVNYFCFEQCAIPYLILQHQEDDQEINKDNQSGLDLTEKDHQIVIFLGDFFDNSFEYLDIMQQNIKPNTTILLMNLPGQSYTVFDPNIIQDNLDISLLLDSLLFELCQKDIIRNNDIYKFIGYGYGGFQVLSYMTHIQNNLHKIGGLLIINGFCEIDEMLTDTLKKSKEVFQTCPIDMPELGFHFWNSLIQSHEEKQDPRYNPISLNGRLHIINGLIKSQNLWNSCIQEIPIKLYHGLRNCVINIKQAHLIKQSSSSNNSCEMNLLNFGHKLQNLEELLFEFI</sequence>
<dbReference type="Proteomes" id="UP000688137">
    <property type="component" value="Unassembled WGS sequence"/>
</dbReference>
<gene>
    <name evidence="2" type="ORF">PPRIM_AZ9-3.1.T0120395</name>
</gene>
<feature type="region of interest" description="Disordered" evidence="1">
    <location>
        <begin position="529"/>
        <end position="556"/>
    </location>
</feature>
<protein>
    <submittedName>
        <fullName evidence="2">Uncharacterized protein</fullName>
    </submittedName>
</protein>